<dbReference type="Pfam" id="PF00990">
    <property type="entry name" value="GGDEF"/>
    <property type="match status" value="1"/>
</dbReference>
<comment type="caution">
    <text evidence="5">The sequence shown here is derived from an EMBL/GenBank/DDBJ whole genome shotgun (WGS) entry which is preliminary data.</text>
</comment>
<name>A0A4R3JX02_9PROT</name>
<dbReference type="InterPro" id="IPR029787">
    <property type="entry name" value="Nucleotide_cyclase"/>
</dbReference>
<dbReference type="PANTHER" id="PTHR46663:SF3">
    <property type="entry name" value="SLL0267 PROTEIN"/>
    <property type="match status" value="1"/>
</dbReference>
<keyword evidence="1" id="KW-1133">Transmembrane helix</keyword>
<dbReference type="InterPro" id="IPR001610">
    <property type="entry name" value="PAC"/>
</dbReference>
<dbReference type="Gene3D" id="3.30.450.20">
    <property type="entry name" value="PAS domain"/>
    <property type="match status" value="1"/>
</dbReference>
<dbReference type="InterPro" id="IPR000700">
    <property type="entry name" value="PAS-assoc_C"/>
</dbReference>
<dbReference type="PANTHER" id="PTHR46663">
    <property type="entry name" value="DIGUANYLATE CYCLASE DGCT-RELATED"/>
    <property type="match status" value="1"/>
</dbReference>
<dbReference type="Gene3D" id="3.30.70.270">
    <property type="match status" value="1"/>
</dbReference>
<evidence type="ECO:0000313" key="6">
    <source>
        <dbReference type="Proteomes" id="UP000295135"/>
    </source>
</evidence>
<dbReference type="InterPro" id="IPR035965">
    <property type="entry name" value="PAS-like_dom_sf"/>
</dbReference>
<dbReference type="CDD" id="cd00130">
    <property type="entry name" value="PAS"/>
    <property type="match status" value="1"/>
</dbReference>
<feature type="domain" description="PAS" evidence="2">
    <location>
        <begin position="70"/>
        <end position="116"/>
    </location>
</feature>
<dbReference type="AlphaFoldDB" id="A0A4R3JX02"/>
<dbReference type="InterPro" id="IPR000160">
    <property type="entry name" value="GGDEF_dom"/>
</dbReference>
<dbReference type="InterPro" id="IPR043128">
    <property type="entry name" value="Rev_trsase/Diguanyl_cyclase"/>
</dbReference>
<dbReference type="FunFam" id="3.30.70.270:FF:000001">
    <property type="entry name" value="Diguanylate cyclase domain protein"/>
    <property type="match status" value="1"/>
</dbReference>
<dbReference type="EMBL" id="SLZY01000003">
    <property type="protein sequence ID" value="TCS72953.1"/>
    <property type="molecule type" value="Genomic_DNA"/>
</dbReference>
<dbReference type="CDD" id="cd01949">
    <property type="entry name" value="GGDEF"/>
    <property type="match status" value="1"/>
</dbReference>
<dbReference type="PROSITE" id="PS50113">
    <property type="entry name" value="PAC"/>
    <property type="match status" value="1"/>
</dbReference>
<gene>
    <name evidence="5" type="ORF">EDC61_10375</name>
</gene>
<keyword evidence="1" id="KW-0472">Membrane</keyword>
<dbReference type="GO" id="GO:0003824">
    <property type="term" value="F:catalytic activity"/>
    <property type="evidence" value="ECO:0007669"/>
    <property type="project" value="UniProtKB-ARBA"/>
</dbReference>
<feature type="domain" description="PAC" evidence="3">
    <location>
        <begin position="142"/>
        <end position="195"/>
    </location>
</feature>
<feature type="transmembrane region" description="Helical" evidence="1">
    <location>
        <begin position="34"/>
        <end position="57"/>
    </location>
</feature>
<evidence type="ECO:0000259" key="4">
    <source>
        <dbReference type="PROSITE" id="PS50887"/>
    </source>
</evidence>
<dbReference type="NCBIfam" id="TIGR00229">
    <property type="entry name" value="sensory_box"/>
    <property type="match status" value="1"/>
</dbReference>
<dbReference type="Pfam" id="PF13426">
    <property type="entry name" value="PAS_9"/>
    <property type="match status" value="1"/>
</dbReference>
<dbReference type="PROSITE" id="PS50887">
    <property type="entry name" value="GGDEF"/>
    <property type="match status" value="1"/>
</dbReference>
<evidence type="ECO:0000313" key="5">
    <source>
        <dbReference type="EMBL" id="TCS72953.1"/>
    </source>
</evidence>
<dbReference type="SUPFAM" id="SSF55073">
    <property type="entry name" value="Nucleotide cyclase"/>
    <property type="match status" value="1"/>
</dbReference>
<dbReference type="SMART" id="SM00086">
    <property type="entry name" value="PAC"/>
    <property type="match status" value="1"/>
</dbReference>
<keyword evidence="6" id="KW-1185">Reference proteome</keyword>
<keyword evidence="1" id="KW-0812">Transmembrane</keyword>
<dbReference type="InterPro" id="IPR052163">
    <property type="entry name" value="DGC-Regulatory_Protein"/>
</dbReference>
<accession>A0A4R3JX02</accession>
<organism evidence="5 6">
    <name type="scientific">Sulfuritortus calidifontis</name>
    <dbReference type="NCBI Taxonomy" id="1914471"/>
    <lineage>
        <taxon>Bacteria</taxon>
        <taxon>Pseudomonadati</taxon>
        <taxon>Pseudomonadota</taxon>
        <taxon>Betaproteobacteria</taxon>
        <taxon>Nitrosomonadales</taxon>
        <taxon>Thiobacillaceae</taxon>
        <taxon>Sulfuritortus</taxon>
    </lineage>
</organism>
<dbReference type="InterPro" id="IPR000014">
    <property type="entry name" value="PAS"/>
</dbReference>
<dbReference type="SMART" id="SM00267">
    <property type="entry name" value="GGDEF"/>
    <property type="match status" value="1"/>
</dbReference>
<evidence type="ECO:0000259" key="3">
    <source>
        <dbReference type="PROSITE" id="PS50113"/>
    </source>
</evidence>
<dbReference type="RefSeq" id="WP_165919098.1">
    <property type="nucleotide sequence ID" value="NZ_AP018721.1"/>
</dbReference>
<dbReference type="PROSITE" id="PS50112">
    <property type="entry name" value="PAS"/>
    <property type="match status" value="1"/>
</dbReference>
<reference evidence="5 6" key="1">
    <citation type="submission" date="2019-03" db="EMBL/GenBank/DDBJ databases">
        <title>Genomic Encyclopedia of Type Strains, Phase IV (KMG-IV): sequencing the most valuable type-strain genomes for metagenomic binning, comparative biology and taxonomic classification.</title>
        <authorList>
            <person name="Goeker M."/>
        </authorList>
    </citation>
    <scope>NUCLEOTIDE SEQUENCE [LARGE SCALE GENOMIC DNA]</scope>
    <source>
        <strain evidence="5 6">DSM 103923</strain>
    </source>
</reference>
<dbReference type="Proteomes" id="UP000295135">
    <property type="component" value="Unassembled WGS sequence"/>
</dbReference>
<feature type="domain" description="GGDEF" evidence="4">
    <location>
        <begin position="227"/>
        <end position="360"/>
    </location>
</feature>
<evidence type="ECO:0000259" key="2">
    <source>
        <dbReference type="PROSITE" id="PS50112"/>
    </source>
</evidence>
<proteinExistence type="predicted"/>
<sequence length="370" mass="41509">MPSRPRFLIAGTALLTLFATEIYLARLLDRGDFLIHVLLDLVLFGLVFGPIAWFTVFRPLLTRETSQENELNLLSRALTATSNAVFITDRAGNIAWANEAFSKLCGYEIEEILGRNPRFLQSGLQSPSYYKEMWATILSGQSWISETLERHKNGHTYTVRQTITPIMDELQQITHFIAMHDDITAMKEAEARIHRIAHHDALTGLSNRILFKDRLKQALRLAKRNKEALALLYIDLDRFKPVNDTLGHAVGDMLLKAVAKRLRRCVRDSDTVSRLGGDEFTVILPTINQADDAGKVAMKIIQALEKPFSIQGHEIRIGSSIGIAIYMRDSDNAGDLMQMADAAMYVAKTEGRNTYRFYAAPQAESGDAPA</sequence>
<evidence type="ECO:0000256" key="1">
    <source>
        <dbReference type="SAM" id="Phobius"/>
    </source>
</evidence>
<dbReference type="NCBIfam" id="TIGR00254">
    <property type="entry name" value="GGDEF"/>
    <property type="match status" value="1"/>
</dbReference>
<protein>
    <submittedName>
        <fullName evidence="5">PAS domain S-box-containing protein/diguanylate cyclase (GGDEF)-like protein</fullName>
    </submittedName>
</protein>
<dbReference type="SMART" id="SM00091">
    <property type="entry name" value="PAS"/>
    <property type="match status" value="1"/>
</dbReference>
<dbReference type="SUPFAM" id="SSF55785">
    <property type="entry name" value="PYP-like sensor domain (PAS domain)"/>
    <property type="match status" value="1"/>
</dbReference>